<name>A0A2A2G626_9BACT</name>
<keyword evidence="1" id="KW-0732">Signal</keyword>
<keyword evidence="3" id="KW-1185">Reference proteome</keyword>
<protein>
    <recommendedName>
        <fullName evidence="4">DUF5666 domain-containing protein</fullName>
    </recommendedName>
</protein>
<dbReference type="EMBL" id="NSKE01000010">
    <property type="protein sequence ID" value="PAU93081.1"/>
    <property type="molecule type" value="Genomic_DNA"/>
</dbReference>
<accession>A0A2A2G626</accession>
<comment type="caution">
    <text evidence="2">The sequence shown here is derived from an EMBL/GenBank/DDBJ whole genome shotgun (WGS) entry which is preliminary data.</text>
</comment>
<evidence type="ECO:0000313" key="3">
    <source>
        <dbReference type="Proteomes" id="UP000218831"/>
    </source>
</evidence>
<reference evidence="2 3" key="1">
    <citation type="submission" date="2017-08" db="EMBL/GenBank/DDBJ databases">
        <title>Aliifodinibius alkalisoli sp. nov., isolated from saline alkaline soil.</title>
        <authorList>
            <person name="Liu D."/>
            <person name="Zhang G."/>
        </authorList>
    </citation>
    <scope>NUCLEOTIDE SEQUENCE [LARGE SCALE GENOMIC DNA]</scope>
    <source>
        <strain evidence="2 3">WN023</strain>
    </source>
</reference>
<dbReference type="Proteomes" id="UP000218831">
    <property type="component" value="Unassembled WGS sequence"/>
</dbReference>
<organism evidence="2 3">
    <name type="scientific">Fodinibius salipaludis</name>
    <dbReference type="NCBI Taxonomy" id="2032627"/>
    <lineage>
        <taxon>Bacteria</taxon>
        <taxon>Pseudomonadati</taxon>
        <taxon>Balneolota</taxon>
        <taxon>Balneolia</taxon>
        <taxon>Balneolales</taxon>
        <taxon>Balneolaceae</taxon>
        <taxon>Fodinibius</taxon>
    </lineage>
</organism>
<gene>
    <name evidence="2" type="ORF">CK503_12995</name>
</gene>
<evidence type="ECO:0000313" key="2">
    <source>
        <dbReference type="EMBL" id="PAU93081.1"/>
    </source>
</evidence>
<proteinExistence type="predicted"/>
<sequence length="100" mass="11220">MGRITKLLFVLLIAVTITQCNNINSTPDTDLHFEGEVTYMELEGGFWAVQTDEETYEPTNLPSEFQKDGLEVTVSANIEENMGSIRMVGPIIRIVDIAKR</sequence>
<evidence type="ECO:0000256" key="1">
    <source>
        <dbReference type="SAM" id="SignalP"/>
    </source>
</evidence>
<feature type="signal peptide" evidence="1">
    <location>
        <begin position="1"/>
        <end position="22"/>
    </location>
</feature>
<dbReference type="AlphaFoldDB" id="A0A2A2G626"/>
<dbReference type="OrthoDB" id="1678364at2"/>
<evidence type="ECO:0008006" key="4">
    <source>
        <dbReference type="Google" id="ProtNLM"/>
    </source>
</evidence>
<feature type="chain" id="PRO_5013376410" description="DUF5666 domain-containing protein" evidence="1">
    <location>
        <begin position="23"/>
        <end position="100"/>
    </location>
</feature>
<dbReference type="RefSeq" id="WP_095607263.1">
    <property type="nucleotide sequence ID" value="NZ_NSKE01000010.1"/>
</dbReference>